<accession>A0A0M6WJZ6</accession>
<dbReference type="InterPro" id="IPR046131">
    <property type="entry name" value="DUF6128"/>
</dbReference>
<feature type="region of interest" description="Disordered" evidence="1">
    <location>
        <begin position="135"/>
        <end position="210"/>
    </location>
</feature>
<organism evidence="3 4">
    <name type="scientific">Roseburia faecis</name>
    <dbReference type="NCBI Taxonomy" id="301302"/>
    <lineage>
        <taxon>Bacteria</taxon>
        <taxon>Bacillati</taxon>
        <taxon>Bacillota</taxon>
        <taxon>Clostridia</taxon>
        <taxon>Lachnospirales</taxon>
        <taxon>Lachnospiraceae</taxon>
        <taxon>Roseburia</taxon>
    </lineage>
</organism>
<protein>
    <recommendedName>
        <fullName evidence="2">DUF6128 domain-containing protein</fullName>
    </recommendedName>
</protein>
<dbReference type="AlphaFoldDB" id="A0A0M6WJZ6"/>
<dbReference type="STRING" id="301302.ERS852420_02978"/>
<dbReference type="OrthoDB" id="9814510at2"/>
<feature type="domain" description="DUF6128" evidence="2">
    <location>
        <begin position="212"/>
        <end position="306"/>
    </location>
</feature>
<sequence>MRRFITYIYEYEQGNRGRNTGFIRTDLRENSCRMELQIRGFDRFKGKCPVYLTVYENGLQAIPVTELLLTQGMGSCSFTCENNRIGNSGFDVHQAQTLTIACGNGRFLTGCLSSTPVPEALRGEFLIFQEKEAVPPAAQAQTEPVIQTQSTTEPERFRQPQAMPEPEPVRQPQDIPEPESIRQPETTPQPETIQQPKTIPQPEAARQPQTSYQKVEIQDIRKLPKSNWNLCNNRFLLHGFFNYHYLMLKTLEMNGEKRQFLGIPGIYEQPERMMAMLFGFPEFEAAAAVSSDSKDMTGVFGYWMCPLNQD</sequence>
<name>A0A0M6WJZ6_9FIRM</name>
<reference evidence="4" key="1">
    <citation type="submission" date="2015-05" db="EMBL/GenBank/DDBJ databases">
        <authorList>
            <consortium name="Pathogen Informatics"/>
        </authorList>
    </citation>
    <scope>NUCLEOTIDE SEQUENCE [LARGE SCALE GENOMIC DNA]</scope>
    <source>
        <strain evidence="4">M72</strain>
    </source>
</reference>
<dbReference type="Pfam" id="PF19623">
    <property type="entry name" value="DUF6128"/>
    <property type="match status" value="1"/>
</dbReference>
<keyword evidence="4" id="KW-1185">Reference proteome</keyword>
<gene>
    <name evidence="3" type="ORF">M72_25351</name>
</gene>
<evidence type="ECO:0000256" key="1">
    <source>
        <dbReference type="SAM" id="MobiDB-lite"/>
    </source>
</evidence>
<feature type="compositionally biased region" description="Polar residues" evidence="1">
    <location>
        <begin position="183"/>
        <end position="198"/>
    </location>
</feature>
<dbReference type="RefSeq" id="WP_055067461.1">
    <property type="nucleotide sequence ID" value="NZ_CP173697.1"/>
</dbReference>
<evidence type="ECO:0000259" key="2">
    <source>
        <dbReference type="Pfam" id="PF19623"/>
    </source>
</evidence>
<evidence type="ECO:0000313" key="3">
    <source>
        <dbReference type="EMBL" id="CRL36035.1"/>
    </source>
</evidence>
<dbReference type="Proteomes" id="UP000049979">
    <property type="component" value="Unassembled WGS sequence"/>
</dbReference>
<feature type="compositionally biased region" description="Polar residues" evidence="1">
    <location>
        <begin position="139"/>
        <end position="152"/>
    </location>
</feature>
<proteinExistence type="predicted"/>
<evidence type="ECO:0000313" key="4">
    <source>
        <dbReference type="Proteomes" id="UP000049979"/>
    </source>
</evidence>
<dbReference type="EMBL" id="CVRR01000010">
    <property type="protein sequence ID" value="CRL36035.1"/>
    <property type="molecule type" value="Genomic_DNA"/>
</dbReference>